<protein>
    <submittedName>
        <fullName evidence="2">Uncharacterized protein</fullName>
    </submittedName>
</protein>
<dbReference type="AlphaFoldDB" id="A0A0U1LVR7"/>
<reference evidence="2 3" key="1">
    <citation type="submission" date="2015-04" db="EMBL/GenBank/DDBJ databases">
        <authorList>
            <person name="Syromyatnikov M.Y."/>
            <person name="Popov V.N."/>
        </authorList>
    </citation>
    <scope>NUCLEOTIDE SEQUENCE [LARGE SCALE GENOMIC DNA]</scope>
    <source>
        <strain evidence="2">WF-38-12</strain>
    </source>
</reference>
<accession>A0A0U1LVR7</accession>
<gene>
    <name evidence="2" type="ORF">PISL3812_04209</name>
</gene>
<proteinExistence type="predicted"/>
<name>A0A0U1LVR7_TALIS</name>
<dbReference type="OMA" id="VAWEDVW"/>
<dbReference type="EMBL" id="CVMT01000003">
    <property type="protein sequence ID" value="CRG87192.1"/>
    <property type="molecule type" value="Genomic_DNA"/>
</dbReference>
<keyword evidence="3" id="KW-1185">Reference proteome</keyword>
<sequence length="161" mass="16697">MSSTTATAAAATSTKCGSPAQYELPVKDAACGVPNKSEYESIFNKCAKPAGIRAYNNDCALYALAVDQSVQRLTDCLYDDGVKWEDVWCTGSVNATATSTDYPTPTGTATKTSAAKPSETASSPKKDDAESGASTAMAVQGPFRYKSALALLGLVVTGLFV</sequence>
<organism evidence="2 3">
    <name type="scientific">Talaromyces islandicus</name>
    <name type="common">Penicillium islandicum</name>
    <dbReference type="NCBI Taxonomy" id="28573"/>
    <lineage>
        <taxon>Eukaryota</taxon>
        <taxon>Fungi</taxon>
        <taxon>Dikarya</taxon>
        <taxon>Ascomycota</taxon>
        <taxon>Pezizomycotina</taxon>
        <taxon>Eurotiomycetes</taxon>
        <taxon>Eurotiomycetidae</taxon>
        <taxon>Eurotiales</taxon>
        <taxon>Trichocomaceae</taxon>
        <taxon>Talaromyces</taxon>
        <taxon>Talaromyces sect. Islandici</taxon>
    </lineage>
</organism>
<evidence type="ECO:0000256" key="1">
    <source>
        <dbReference type="SAM" id="MobiDB-lite"/>
    </source>
</evidence>
<dbReference type="OrthoDB" id="3520229at2759"/>
<evidence type="ECO:0000313" key="3">
    <source>
        <dbReference type="Proteomes" id="UP000054383"/>
    </source>
</evidence>
<dbReference type="Proteomes" id="UP000054383">
    <property type="component" value="Unassembled WGS sequence"/>
</dbReference>
<feature type="region of interest" description="Disordered" evidence="1">
    <location>
        <begin position="100"/>
        <end position="133"/>
    </location>
</feature>
<evidence type="ECO:0000313" key="2">
    <source>
        <dbReference type="EMBL" id="CRG87192.1"/>
    </source>
</evidence>
<feature type="compositionally biased region" description="Polar residues" evidence="1">
    <location>
        <begin position="100"/>
        <end position="123"/>
    </location>
</feature>